<dbReference type="EMBL" id="JAUKUD010000005">
    <property type="protein sequence ID" value="KAK0743882.1"/>
    <property type="molecule type" value="Genomic_DNA"/>
</dbReference>
<comment type="caution">
    <text evidence="4">The sequence shown here is derived from an EMBL/GenBank/DDBJ whole genome shotgun (WGS) entry which is preliminary data.</text>
</comment>
<feature type="region of interest" description="Disordered" evidence="1">
    <location>
        <begin position="292"/>
        <end position="314"/>
    </location>
</feature>
<keyword evidence="2" id="KW-0472">Membrane</keyword>
<feature type="transmembrane region" description="Helical" evidence="2">
    <location>
        <begin position="187"/>
        <end position="211"/>
    </location>
</feature>
<keyword evidence="2" id="KW-0812">Transmembrane</keyword>
<keyword evidence="5" id="KW-1185">Reference proteome</keyword>
<feature type="chain" id="PRO_5041423262" evidence="3">
    <location>
        <begin position="26"/>
        <end position="314"/>
    </location>
</feature>
<evidence type="ECO:0000256" key="3">
    <source>
        <dbReference type="SAM" id="SignalP"/>
    </source>
</evidence>
<gene>
    <name evidence="4" type="ORF">B0T18DRAFT_416078</name>
</gene>
<dbReference type="Proteomes" id="UP001172155">
    <property type="component" value="Unassembled WGS sequence"/>
</dbReference>
<feature type="signal peptide" evidence="3">
    <location>
        <begin position="1"/>
        <end position="25"/>
    </location>
</feature>
<keyword evidence="2" id="KW-1133">Transmembrane helix</keyword>
<proteinExistence type="predicted"/>
<keyword evidence="3" id="KW-0732">Signal</keyword>
<organism evidence="4 5">
    <name type="scientific">Schizothecium vesticola</name>
    <dbReference type="NCBI Taxonomy" id="314040"/>
    <lineage>
        <taxon>Eukaryota</taxon>
        <taxon>Fungi</taxon>
        <taxon>Dikarya</taxon>
        <taxon>Ascomycota</taxon>
        <taxon>Pezizomycotina</taxon>
        <taxon>Sordariomycetes</taxon>
        <taxon>Sordariomycetidae</taxon>
        <taxon>Sordariales</taxon>
        <taxon>Schizotheciaceae</taxon>
        <taxon>Schizothecium</taxon>
    </lineage>
</organism>
<reference evidence="4" key="1">
    <citation type="submission" date="2023-06" db="EMBL/GenBank/DDBJ databases">
        <title>Genome-scale phylogeny and comparative genomics of the fungal order Sordariales.</title>
        <authorList>
            <consortium name="Lawrence Berkeley National Laboratory"/>
            <person name="Hensen N."/>
            <person name="Bonometti L."/>
            <person name="Westerberg I."/>
            <person name="Brannstrom I.O."/>
            <person name="Guillou S."/>
            <person name="Cros-Aarteil S."/>
            <person name="Calhoun S."/>
            <person name="Haridas S."/>
            <person name="Kuo A."/>
            <person name="Mondo S."/>
            <person name="Pangilinan J."/>
            <person name="Riley R."/>
            <person name="LaButti K."/>
            <person name="Andreopoulos B."/>
            <person name="Lipzen A."/>
            <person name="Chen C."/>
            <person name="Yanf M."/>
            <person name="Daum C."/>
            <person name="Ng V."/>
            <person name="Clum A."/>
            <person name="Steindorff A."/>
            <person name="Ohm R."/>
            <person name="Martin F."/>
            <person name="Silar P."/>
            <person name="Natvig D."/>
            <person name="Lalanne C."/>
            <person name="Gautier V."/>
            <person name="Ament-velasquez S.L."/>
            <person name="Kruys A."/>
            <person name="Hutchinson M.I."/>
            <person name="Powell A.J."/>
            <person name="Barry K."/>
            <person name="Miller A.N."/>
            <person name="Grigoriev I.V."/>
            <person name="Debuchy R."/>
            <person name="Gladieux P."/>
            <person name="Thoren M.H."/>
            <person name="Johannesson H."/>
        </authorList>
    </citation>
    <scope>NUCLEOTIDE SEQUENCE</scope>
    <source>
        <strain evidence="4">SMH3187-1</strain>
    </source>
</reference>
<evidence type="ECO:0000256" key="2">
    <source>
        <dbReference type="SAM" id="Phobius"/>
    </source>
</evidence>
<evidence type="ECO:0000313" key="4">
    <source>
        <dbReference type="EMBL" id="KAK0743882.1"/>
    </source>
</evidence>
<evidence type="ECO:0000256" key="1">
    <source>
        <dbReference type="SAM" id="MobiDB-lite"/>
    </source>
</evidence>
<accession>A0AA40K324</accession>
<protein>
    <submittedName>
        <fullName evidence="4">Uncharacterized protein</fullName>
    </submittedName>
</protein>
<sequence length="314" mass="33342">MFGISTSSSLAALLLHTVSAPHAMAMASVPTLINAHQLLPRESGEHVVLADCRDGTGLLSSQMAYFPGSPGKTPQDVATVQTSSGQAALWINRNTSGLFTTTGVTFTSTIGPKVADGEYAGTGTNGFGPFTCWQEFVKALYVYDGTTCSQVYDCNHERAPAVLPKPINGTDTPSPSPSPGKLSQGEIVGIAVGTAGGILFAGAMGLILWYWKRARRNQQNPVFSKRSGSCCGLFGSREFVQPLPHSPVQIHKDGSQLVLFSEVNAKTKAVAYEMDGKWRGAEISGSHGWAEADGQARAEMDGHGRFEMDSRTRA</sequence>
<feature type="compositionally biased region" description="Basic and acidic residues" evidence="1">
    <location>
        <begin position="294"/>
        <end position="314"/>
    </location>
</feature>
<evidence type="ECO:0000313" key="5">
    <source>
        <dbReference type="Proteomes" id="UP001172155"/>
    </source>
</evidence>
<dbReference type="AlphaFoldDB" id="A0AA40K324"/>
<name>A0AA40K324_9PEZI</name>